<keyword evidence="15" id="KW-1185">Reference proteome</keyword>
<dbReference type="InterPro" id="IPR017927">
    <property type="entry name" value="FAD-bd_FR_type"/>
</dbReference>
<keyword evidence="6" id="KW-0521">NADP</keyword>
<dbReference type="InterPro" id="IPR009050">
    <property type="entry name" value="Globin-like_sf"/>
</dbReference>
<reference evidence="14 15" key="1">
    <citation type="submission" date="2022-06" db="EMBL/GenBank/DDBJ databases">
        <title>Genomic Encyclopedia of Archaeal and Bacterial Type Strains, Phase II (KMG-II): from individual species to whole genera.</title>
        <authorList>
            <person name="Goeker M."/>
        </authorList>
    </citation>
    <scope>NUCLEOTIDE SEQUENCE [LARGE SCALE GENOMIC DNA]</scope>
    <source>
        <strain evidence="14 15">DSM 45037</strain>
    </source>
</reference>
<sequence>MGTHARHGLLTVRDAIRADPDRFVDDFYTRLFAADPDLRDLFPVTMAHQRAALFGVLDHVLESLPDTTTHPQLVETLAQLGRDHRKFGVVDSHYDLFGRALAAQLLAVADLDPDEEGGVATVQTTSLVTGVMRGAAMTAPGPPSWSAKVVEKYRLTRDLAVVRLVADDPEHVAEAFDVGQYLEVSIPQWPRVWRHLSPAIPPNPHGEIEFHVRSVPGGSVSTSIVAETAVGDTWTLAQSHGTLRVDPGRPTLMVAGGTGIAPLRAILHDLARRVDVAPTHLFWGTRYPGELYDARRLLHLAAVNPWLSVTLVSETESDPWWLGDAVDLATLRADHRIGRLADVVAPADDWSQRQVLLAGSSSMIETTRRALIVAGVPGRLIDHDPV</sequence>
<evidence type="ECO:0000256" key="1">
    <source>
        <dbReference type="ARBA" id="ARBA00001970"/>
    </source>
</evidence>
<evidence type="ECO:0000256" key="7">
    <source>
        <dbReference type="ARBA" id="ARBA00023014"/>
    </source>
</evidence>
<keyword evidence="8" id="KW-0520">NAD</keyword>
<evidence type="ECO:0000313" key="15">
    <source>
        <dbReference type="Proteomes" id="UP001205740"/>
    </source>
</evidence>
<organism evidence="14 15">
    <name type="scientific">Williamsia serinedens</name>
    <dbReference type="NCBI Taxonomy" id="391736"/>
    <lineage>
        <taxon>Bacteria</taxon>
        <taxon>Bacillati</taxon>
        <taxon>Actinomycetota</taxon>
        <taxon>Actinomycetes</taxon>
        <taxon>Mycobacteriales</taxon>
        <taxon>Nocardiaceae</taxon>
        <taxon>Williamsia</taxon>
    </lineage>
</organism>
<dbReference type="InterPro" id="IPR000971">
    <property type="entry name" value="Globin"/>
</dbReference>
<dbReference type="SUPFAM" id="SSF52343">
    <property type="entry name" value="Ferredoxin reductase-like, C-terminal NADP-linked domain"/>
    <property type="match status" value="1"/>
</dbReference>
<evidence type="ECO:0000259" key="13">
    <source>
        <dbReference type="PROSITE" id="PS51384"/>
    </source>
</evidence>
<comment type="cofactor">
    <cofactor evidence="2">
        <name>FAD</name>
        <dbReference type="ChEBI" id="CHEBI:57692"/>
    </cofactor>
</comment>
<evidence type="ECO:0000256" key="8">
    <source>
        <dbReference type="ARBA" id="ARBA00023027"/>
    </source>
</evidence>
<keyword evidence="11" id="KW-0408">Iron</keyword>
<keyword evidence="11" id="KW-0561">Oxygen transport</keyword>
<dbReference type="Gene3D" id="1.10.490.10">
    <property type="entry name" value="Globins"/>
    <property type="match status" value="1"/>
</dbReference>
<evidence type="ECO:0000256" key="10">
    <source>
        <dbReference type="ARBA" id="ARBA00049433"/>
    </source>
</evidence>
<comment type="similarity">
    <text evidence="3">In the C-terminal section; belongs to the flavoprotein pyridine nucleotide cytochrome reductase family.</text>
</comment>
<keyword evidence="7" id="KW-0411">Iron-sulfur</keyword>
<dbReference type="Pfam" id="PF00042">
    <property type="entry name" value="Globin"/>
    <property type="match status" value="1"/>
</dbReference>
<dbReference type="CDD" id="cd06187">
    <property type="entry name" value="O2ase_reductase_like"/>
    <property type="match status" value="1"/>
</dbReference>
<comment type="caution">
    <text evidence="14">The sequence shown here is derived from an EMBL/GenBank/DDBJ whole genome shotgun (WGS) entry which is preliminary data.</text>
</comment>
<dbReference type="SUPFAM" id="SSF63380">
    <property type="entry name" value="Riboflavin synthase domain-like"/>
    <property type="match status" value="1"/>
</dbReference>
<dbReference type="EC" id="1.14.12.17" evidence="4"/>
<dbReference type="Proteomes" id="UP001205740">
    <property type="component" value="Unassembled WGS sequence"/>
</dbReference>
<dbReference type="InterPro" id="IPR050415">
    <property type="entry name" value="MRET"/>
</dbReference>
<comment type="cofactor">
    <cofactor evidence="1">
        <name>heme b</name>
        <dbReference type="ChEBI" id="CHEBI:60344"/>
    </cofactor>
</comment>
<keyword evidence="5" id="KW-0001">2Fe-2S</keyword>
<dbReference type="RefSeq" id="WP_253655176.1">
    <property type="nucleotide sequence ID" value="NZ_BAAAOE010000001.1"/>
</dbReference>
<dbReference type="InterPro" id="IPR001709">
    <property type="entry name" value="Flavoprot_Pyr_Nucl_cyt_Rdtase"/>
</dbReference>
<dbReference type="InterPro" id="IPR001433">
    <property type="entry name" value="OxRdtase_FAD/NAD-bd"/>
</dbReference>
<feature type="domain" description="FAD-binding FR-type" evidence="13">
    <location>
        <begin position="142"/>
        <end position="246"/>
    </location>
</feature>
<dbReference type="Pfam" id="PF00970">
    <property type="entry name" value="FAD_binding_6"/>
    <property type="match status" value="1"/>
</dbReference>
<dbReference type="PROSITE" id="PS51384">
    <property type="entry name" value="FAD_FR"/>
    <property type="match status" value="1"/>
</dbReference>
<evidence type="ECO:0000256" key="3">
    <source>
        <dbReference type="ARBA" id="ARBA00006401"/>
    </source>
</evidence>
<dbReference type="PANTHER" id="PTHR47354">
    <property type="entry name" value="NADH OXIDOREDUCTASE HCR"/>
    <property type="match status" value="1"/>
</dbReference>
<evidence type="ECO:0000256" key="5">
    <source>
        <dbReference type="ARBA" id="ARBA00022714"/>
    </source>
</evidence>
<dbReference type="SUPFAM" id="SSF46458">
    <property type="entry name" value="Globin-like"/>
    <property type="match status" value="1"/>
</dbReference>
<dbReference type="InterPro" id="IPR039261">
    <property type="entry name" value="FNR_nucleotide-bd"/>
</dbReference>
<evidence type="ECO:0000256" key="9">
    <source>
        <dbReference type="ARBA" id="ARBA00048649"/>
    </source>
</evidence>
<keyword evidence="11" id="KW-0479">Metal-binding</keyword>
<dbReference type="CDD" id="cd19753">
    <property type="entry name" value="Mb-like_oxidoreductase"/>
    <property type="match status" value="1"/>
</dbReference>
<proteinExistence type="inferred from homology"/>
<dbReference type="Gene3D" id="3.40.50.80">
    <property type="entry name" value="Nucleotide-binding domain of ferredoxin-NADP reductase (FNR) module"/>
    <property type="match status" value="1"/>
</dbReference>
<dbReference type="InterPro" id="IPR017938">
    <property type="entry name" value="Riboflavin_synthase-like_b-brl"/>
</dbReference>
<dbReference type="InterPro" id="IPR008333">
    <property type="entry name" value="Cbr1-like_FAD-bd_dom"/>
</dbReference>
<dbReference type="PRINTS" id="PR00371">
    <property type="entry name" value="FPNCR"/>
</dbReference>
<feature type="domain" description="Globin" evidence="12">
    <location>
        <begin position="1"/>
        <end position="112"/>
    </location>
</feature>
<dbReference type="PROSITE" id="PS01033">
    <property type="entry name" value="GLOBIN"/>
    <property type="match status" value="1"/>
</dbReference>
<name>A0ABT1H359_9NOCA</name>
<evidence type="ECO:0000256" key="4">
    <source>
        <dbReference type="ARBA" id="ARBA00012229"/>
    </source>
</evidence>
<accession>A0ABT1H359</accession>
<dbReference type="PANTHER" id="PTHR47354:SF5">
    <property type="entry name" value="PROTEIN RFBI"/>
    <property type="match status" value="1"/>
</dbReference>
<comment type="catalytic activity">
    <reaction evidence="9">
        <text>2 nitric oxide + NADH + 2 O2 = 2 nitrate + NAD(+) + H(+)</text>
        <dbReference type="Rhea" id="RHEA:19469"/>
        <dbReference type="ChEBI" id="CHEBI:15378"/>
        <dbReference type="ChEBI" id="CHEBI:15379"/>
        <dbReference type="ChEBI" id="CHEBI:16480"/>
        <dbReference type="ChEBI" id="CHEBI:17632"/>
        <dbReference type="ChEBI" id="CHEBI:57540"/>
        <dbReference type="ChEBI" id="CHEBI:57945"/>
        <dbReference type="EC" id="1.14.12.17"/>
    </reaction>
</comment>
<comment type="similarity">
    <text evidence="11">Belongs to the globin family.</text>
</comment>
<dbReference type="InterPro" id="IPR012292">
    <property type="entry name" value="Globin/Proto"/>
</dbReference>
<gene>
    <name evidence="14" type="ORF">LX12_002780</name>
</gene>
<protein>
    <recommendedName>
        <fullName evidence="4">nitric oxide dioxygenase</fullName>
        <ecNumber evidence="4">1.14.12.17</ecNumber>
    </recommendedName>
</protein>
<keyword evidence="11" id="KW-0349">Heme</keyword>
<dbReference type="EMBL" id="JAMTCG010000005">
    <property type="protein sequence ID" value="MCP2161581.1"/>
    <property type="molecule type" value="Genomic_DNA"/>
</dbReference>
<evidence type="ECO:0000313" key="14">
    <source>
        <dbReference type="EMBL" id="MCP2161581.1"/>
    </source>
</evidence>
<dbReference type="Gene3D" id="2.40.30.10">
    <property type="entry name" value="Translation factors"/>
    <property type="match status" value="1"/>
</dbReference>
<dbReference type="PRINTS" id="PR00410">
    <property type="entry name" value="PHEHYDRXLASE"/>
</dbReference>
<evidence type="ECO:0000256" key="11">
    <source>
        <dbReference type="RuleBase" id="RU000356"/>
    </source>
</evidence>
<evidence type="ECO:0000256" key="6">
    <source>
        <dbReference type="ARBA" id="ARBA00022857"/>
    </source>
</evidence>
<comment type="catalytic activity">
    <reaction evidence="10">
        <text>2 nitric oxide + NADPH + 2 O2 = 2 nitrate + NADP(+) + H(+)</text>
        <dbReference type="Rhea" id="RHEA:19465"/>
        <dbReference type="ChEBI" id="CHEBI:15378"/>
        <dbReference type="ChEBI" id="CHEBI:15379"/>
        <dbReference type="ChEBI" id="CHEBI:16480"/>
        <dbReference type="ChEBI" id="CHEBI:17632"/>
        <dbReference type="ChEBI" id="CHEBI:57783"/>
        <dbReference type="ChEBI" id="CHEBI:58349"/>
        <dbReference type="EC" id="1.14.12.17"/>
    </reaction>
</comment>
<evidence type="ECO:0000259" key="12">
    <source>
        <dbReference type="PROSITE" id="PS01033"/>
    </source>
</evidence>
<evidence type="ECO:0000256" key="2">
    <source>
        <dbReference type="ARBA" id="ARBA00001974"/>
    </source>
</evidence>
<dbReference type="Pfam" id="PF00175">
    <property type="entry name" value="NAD_binding_1"/>
    <property type="match status" value="1"/>
</dbReference>
<keyword evidence="11" id="KW-0813">Transport</keyword>